<dbReference type="InterPro" id="IPR057948">
    <property type="entry name" value="TPR_TRIP12_N"/>
</dbReference>
<evidence type="ECO:0000256" key="4">
    <source>
        <dbReference type="ARBA" id="ARBA00022679"/>
    </source>
</evidence>
<feature type="domain" description="HECT" evidence="8">
    <location>
        <begin position="1002"/>
        <end position="1359"/>
    </location>
</feature>
<evidence type="ECO:0000256" key="5">
    <source>
        <dbReference type="ARBA" id="ARBA00022786"/>
    </source>
</evidence>
<evidence type="ECO:0000313" key="9">
    <source>
        <dbReference type="EMBL" id="KAG2624298.1"/>
    </source>
</evidence>
<evidence type="ECO:0000256" key="3">
    <source>
        <dbReference type="ARBA" id="ARBA00012485"/>
    </source>
</evidence>
<comment type="catalytic activity">
    <reaction evidence="1">
        <text>S-ubiquitinyl-[E2 ubiquitin-conjugating enzyme]-L-cysteine + [acceptor protein]-L-lysine = [E2 ubiquitin-conjugating enzyme]-L-cysteine + N(6)-ubiquitinyl-[acceptor protein]-L-lysine.</text>
        <dbReference type="EC" id="2.3.2.26"/>
    </reaction>
</comment>
<dbReference type="OrthoDB" id="423283at2759"/>
<comment type="similarity">
    <text evidence="2">Belongs to the UPL family. K-HECT subfamily.</text>
</comment>
<sequence length="1359" mass="151520">MEVAEEAGVAVLAYALAAIADEGAGAGETAAALAALCDVLALSGPDLIFALPSAPLAKRLPRLVAASASGDGDGDVPLLAARAMAEACEGAPQWAERFAQHGAVEALRDRLLTVDCIELAEECLRVLDAISTECPDECLKRGVAAAVLQFFDFFSTNKQKVALQIVSNIFNDYDEEDAPTVMEAVPALCNLLQSSDKTILESAISCMALVAAGVSKNAEHMGKLCETNVVEATMSLMGNEGWKSLSDDTLTGILGLLKNLVSISEKAVESLFKLDFCEFFKQMITYYSSSNRDNDKVQMLVELIYQLMQPLGASEQHAKLVTGKKNVIMGQSTYMNQLSSIVALMVQIAKCAALSSICYNCVAAISNIVELSTPSLLMELQNTVNLSSFLTFLLARRNRHIIFQALKISRTLLEKRQQFFLETFTKEGVKHSIDSIVSQEKNSSHQSKRKNNMNESCLCFDLESSLTGEACRVENNAVMKLAEDIKRSFFSVKGSQRSPHRFGFALKSFRDFFVRLNVHAATPPTENQDSCKQLSDLSRRLLSDELPVTSTFEFAQSGSIKCLSIYLSNGAYCNTDLSGGQDLLGHLSEVQSRLQKFASLALTVPNDSSANPLGVLVEKLLDTLHMCYDSFPVMLSDEQSTRESMMIPLRYPETQELASLELKFRRSQREKELRNYNDVLSVDLFSTPDAIEPVLFPKICRTDQEPAPKNSNQENEANGSTKLGASKNDDGNRSSKLRFLYNGVILQPSATFFESILRLMNKGQSDISIEPSFWDEEHNITYRKRNRSKEIPSESSYDIKVSHVQENLQQAWLKDPFFTAILLGKLPGDLDVSDPSYNLLFMLKVLEGLNRFSYPLLMDEQIRKFAEGTIQDIDLKVAIYPVPQHQFMSSILTNKLELQMQDSLFEGGLIPSWCVYLIDSCPFLLSFNTRWKYFCLTAHRSFMTYQVNNSPDQVKNILDQVSGHSDQVKSPPQTKKYRVSRSASLEGAVSMMTNHDPSCRIVEVEFEGEVGTGRGPTFEFYTTVSHELQRAGLGMWRGDNCEDRFIHASFGLFPKPWSPSGTQGIEFSNVLQKFKLLGHLVVRAVLDGRILDIPLSKAFYKIMLDKELDIYDIASFDPELGKTLIEFQALVNKKKFLEKSSRTSNHTAVLSYKNVKLEDLCLDFTLPGSPEYELIPGGSEKMVTLDSLEEYVYLVVDATLKCGIAKQIEAFKSGINEIFALKTLKMFTEEEMECILCGEQDAWALKNLEDHMDFEHGYDMSSPLIITFLEILREFGREEQRAFIQFTTGAPQLPLGGLALLDPKLTVVCKKCDGNVDDELPSVNTCRHFIKLPPYSSKEIMREKLKYAITEGLGSFHLS</sequence>
<dbReference type="InterPro" id="IPR000569">
    <property type="entry name" value="HECT_dom"/>
</dbReference>
<dbReference type="InterPro" id="IPR045322">
    <property type="entry name" value="HECTD1/TRIP12-like"/>
</dbReference>
<feature type="compositionally biased region" description="Polar residues" evidence="7">
    <location>
        <begin position="709"/>
        <end position="723"/>
    </location>
</feature>
<dbReference type="InterPro" id="IPR016024">
    <property type="entry name" value="ARM-type_fold"/>
</dbReference>
<dbReference type="SUPFAM" id="SSF48371">
    <property type="entry name" value="ARM repeat"/>
    <property type="match status" value="1"/>
</dbReference>
<evidence type="ECO:0000259" key="8">
    <source>
        <dbReference type="PROSITE" id="PS50237"/>
    </source>
</evidence>
<protein>
    <recommendedName>
        <fullName evidence="3">HECT-type E3 ubiquitin transferase</fullName>
        <ecNumber evidence="3">2.3.2.26</ecNumber>
    </recommendedName>
</protein>
<evidence type="ECO:0000256" key="1">
    <source>
        <dbReference type="ARBA" id="ARBA00000885"/>
    </source>
</evidence>
<keyword evidence="10" id="KW-1185">Reference proteome</keyword>
<gene>
    <name evidence="9" type="ORF">PVAP13_3KG121100</name>
</gene>
<dbReference type="GO" id="GO:0061630">
    <property type="term" value="F:ubiquitin protein ligase activity"/>
    <property type="evidence" value="ECO:0007669"/>
    <property type="project" value="UniProtKB-EC"/>
</dbReference>
<keyword evidence="5 6" id="KW-0833">Ubl conjugation pathway</keyword>
<dbReference type="EMBL" id="CM029041">
    <property type="protein sequence ID" value="KAG2624298.1"/>
    <property type="molecule type" value="Genomic_DNA"/>
</dbReference>
<dbReference type="InterPro" id="IPR011989">
    <property type="entry name" value="ARM-like"/>
</dbReference>
<dbReference type="Pfam" id="PF00632">
    <property type="entry name" value="HECT"/>
    <property type="match status" value="1"/>
</dbReference>
<evidence type="ECO:0000313" key="10">
    <source>
        <dbReference type="Proteomes" id="UP000823388"/>
    </source>
</evidence>
<dbReference type="Gene3D" id="3.90.1750.10">
    <property type="entry name" value="Hect, E3 ligase catalytic domains"/>
    <property type="match status" value="1"/>
</dbReference>
<dbReference type="Pfam" id="PF25579">
    <property type="entry name" value="TPR_TRIP12_N"/>
    <property type="match status" value="1"/>
</dbReference>
<evidence type="ECO:0000256" key="6">
    <source>
        <dbReference type="PROSITE-ProRule" id="PRU00104"/>
    </source>
</evidence>
<dbReference type="CDD" id="cd00078">
    <property type="entry name" value="HECTc"/>
    <property type="match status" value="1"/>
</dbReference>
<evidence type="ECO:0000256" key="7">
    <source>
        <dbReference type="SAM" id="MobiDB-lite"/>
    </source>
</evidence>
<feature type="region of interest" description="Disordered" evidence="7">
    <location>
        <begin position="702"/>
        <end position="731"/>
    </location>
</feature>
<dbReference type="EC" id="2.3.2.26" evidence="3"/>
<feature type="active site" description="Glycyl thioester intermediate" evidence="6">
    <location>
        <position position="1326"/>
    </location>
</feature>
<keyword evidence="4" id="KW-0808">Transferase</keyword>
<accession>A0A8T0UQB2</accession>
<dbReference type="GO" id="GO:0043161">
    <property type="term" value="P:proteasome-mediated ubiquitin-dependent protein catabolic process"/>
    <property type="evidence" value="ECO:0007669"/>
    <property type="project" value="TreeGrafter"/>
</dbReference>
<dbReference type="PANTHER" id="PTHR45670:SF3">
    <property type="entry name" value="HECT-TYPE E3 UBIQUITIN TRANSFERASE"/>
    <property type="match status" value="1"/>
</dbReference>
<dbReference type="PANTHER" id="PTHR45670">
    <property type="entry name" value="E3 UBIQUITIN-PROTEIN LIGASE TRIP12"/>
    <property type="match status" value="1"/>
</dbReference>
<dbReference type="SUPFAM" id="SSF56204">
    <property type="entry name" value="Hect, E3 ligase catalytic domain"/>
    <property type="match status" value="1"/>
</dbReference>
<comment type="caution">
    <text evidence="9">The sequence shown here is derived from an EMBL/GenBank/DDBJ whole genome shotgun (WGS) entry which is preliminary data.</text>
</comment>
<proteinExistence type="inferred from homology"/>
<dbReference type="GO" id="GO:0000209">
    <property type="term" value="P:protein polyubiquitination"/>
    <property type="evidence" value="ECO:0007669"/>
    <property type="project" value="TreeGrafter"/>
</dbReference>
<dbReference type="Proteomes" id="UP000823388">
    <property type="component" value="Chromosome 3K"/>
</dbReference>
<reference evidence="9" key="1">
    <citation type="submission" date="2020-05" db="EMBL/GenBank/DDBJ databases">
        <title>WGS assembly of Panicum virgatum.</title>
        <authorList>
            <person name="Lovell J.T."/>
            <person name="Jenkins J."/>
            <person name="Shu S."/>
            <person name="Juenger T.E."/>
            <person name="Schmutz J."/>
        </authorList>
    </citation>
    <scope>NUCLEOTIDE SEQUENCE</scope>
    <source>
        <strain evidence="9">AP13</strain>
    </source>
</reference>
<dbReference type="Gene3D" id="3.30.2160.10">
    <property type="entry name" value="Hect, E3 ligase catalytic domain"/>
    <property type="match status" value="1"/>
</dbReference>
<dbReference type="InterPro" id="IPR035983">
    <property type="entry name" value="Hect_E3_ubiquitin_ligase"/>
</dbReference>
<organism evidence="9 10">
    <name type="scientific">Panicum virgatum</name>
    <name type="common">Blackwell switchgrass</name>
    <dbReference type="NCBI Taxonomy" id="38727"/>
    <lineage>
        <taxon>Eukaryota</taxon>
        <taxon>Viridiplantae</taxon>
        <taxon>Streptophyta</taxon>
        <taxon>Embryophyta</taxon>
        <taxon>Tracheophyta</taxon>
        <taxon>Spermatophyta</taxon>
        <taxon>Magnoliopsida</taxon>
        <taxon>Liliopsida</taxon>
        <taxon>Poales</taxon>
        <taxon>Poaceae</taxon>
        <taxon>PACMAD clade</taxon>
        <taxon>Panicoideae</taxon>
        <taxon>Panicodae</taxon>
        <taxon>Paniceae</taxon>
        <taxon>Panicinae</taxon>
        <taxon>Panicum</taxon>
        <taxon>Panicum sect. Hiantes</taxon>
    </lineage>
</organism>
<dbReference type="PROSITE" id="PS50237">
    <property type="entry name" value="HECT"/>
    <property type="match status" value="1"/>
</dbReference>
<name>A0A8T0UQB2_PANVG</name>
<dbReference type="SMART" id="SM00119">
    <property type="entry name" value="HECTc"/>
    <property type="match status" value="1"/>
</dbReference>
<dbReference type="Gene3D" id="3.30.2410.10">
    <property type="entry name" value="Hect, E3 ligase catalytic domain"/>
    <property type="match status" value="1"/>
</dbReference>
<dbReference type="Gene3D" id="1.25.10.10">
    <property type="entry name" value="Leucine-rich Repeat Variant"/>
    <property type="match status" value="1"/>
</dbReference>
<evidence type="ECO:0000256" key="2">
    <source>
        <dbReference type="ARBA" id="ARBA00006331"/>
    </source>
</evidence>